<gene>
    <name evidence="1" type="ORF">ACHAW5_005139</name>
</gene>
<dbReference type="EMBL" id="JALLAZ020000885">
    <property type="protein sequence ID" value="KAL3785530.1"/>
    <property type="molecule type" value="Genomic_DNA"/>
</dbReference>
<organism evidence="1 2">
    <name type="scientific">Stephanodiscus triporus</name>
    <dbReference type="NCBI Taxonomy" id="2934178"/>
    <lineage>
        <taxon>Eukaryota</taxon>
        <taxon>Sar</taxon>
        <taxon>Stramenopiles</taxon>
        <taxon>Ochrophyta</taxon>
        <taxon>Bacillariophyta</taxon>
        <taxon>Coscinodiscophyceae</taxon>
        <taxon>Thalassiosirophycidae</taxon>
        <taxon>Stephanodiscales</taxon>
        <taxon>Stephanodiscaceae</taxon>
        <taxon>Stephanodiscus</taxon>
    </lineage>
</organism>
<keyword evidence="2" id="KW-1185">Reference proteome</keyword>
<protein>
    <submittedName>
        <fullName evidence="1">Uncharacterized protein</fullName>
    </submittedName>
</protein>
<evidence type="ECO:0000313" key="2">
    <source>
        <dbReference type="Proteomes" id="UP001530315"/>
    </source>
</evidence>
<proteinExistence type="predicted"/>
<reference evidence="1 2" key="1">
    <citation type="submission" date="2024-10" db="EMBL/GenBank/DDBJ databases">
        <title>Updated reference genomes for cyclostephanoid diatoms.</title>
        <authorList>
            <person name="Roberts W.R."/>
            <person name="Alverson A.J."/>
        </authorList>
    </citation>
    <scope>NUCLEOTIDE SEQUENCE [LARGE SCALE GENOMIC DNA]</scope>
    <source>
        <strain evidence="1 2">AJA276-08</strain>
    </source>
</reference>
<comment type="caution">
    <text evidence="1">The sequence shown here is derived from an EMBL/GenBank/DDBJ whole genome shotgun (WGS) entry which is preliminary data.</text>
</comment>
<evidence type="ECO:0000313" key="1">
    <source>
        <dbReference type="EMBL" id="KAL3785530.1"/>
    </source>
</evidence>
<accession>A0ABD3PBH2</accession>
<dbReference type="Proteomes" id="UP001530315">
    <property type="component" value="Unassembled WGS sequence"/>
</dbReference>
<sequence length="407" mass="45210">MANNLQSIGRPGGRLRPLLLTTLYFTQTDDVASFVPPKRAVMSPSHIKAIRSGGFGFDFDGDTAEIVDYGGVNDRSRSLDYSDRRSFLSSLFASSLLGVTAPSPAFAAKGAAEYDLEYYMRDLFMGNKREGNLPVSNAPPPHPPRKLQGRLLPLLLDDDLQSCIPILELARISRIPISTLSEQIRAVRSKAQSAFKTSHPWEDELVRDEYYFDLTCYALWRTASSVISQDYVQRDLFVRNMGRRLLNEMMTFLSKKTTDTLQSTNGPSLTDTVPCVIEILNIFQSSNYCSSYRLGDKNDDERTGLNVFDSLDDEEISSQDGGGGSVDCLVSIFDPATLGGALQINGEGSRFAPDFIGPTLAAVWERVGVDGAVGVSFESYFVDPVYRPNPKDFFPNERLYQFTITRK</sequence>
<name>A0ABD3PBH2_9STRA</name>
<dbReference type="AlphaFoldDB" id="A0ABD3PBH2"/>